<evidence type="ECO:0000313" key="1">
    <source>
        <dbReference type="EMBL" id="HIT47772.1"/>
    </source>
</evidence>
<dbReference type="GO" id="GO:0006508">
    <property type="term" value="P:proteolysis"/>
    <property type="evidence" value="ECO:0007669"/>
    <property type="project" value="InterPro"/>
</dbReference>
<reference evidence="1" key="2">
    <citation type="journal article" date="2021" name="PeerJ">
        <title>Extensive microbial diversity within the chicken gut microbiome revealed by metagenomics and culture.</title>
        <authorList>
            <person name="Gilroy R."/>
            <person name="Ravi A."/>
            <person name="Getino M."/>
            <person name="Pursley I."/>
            <person name="Horton D.L."/>
            <person name="Alikhan N.F."/>
            <person name="Baker D."/>
            <person name="Gharbi K."/>
            <person name="Hall N."/>
            <person name="Watson M."/>
            <person name="Adriaenssens E.M."/>
            <person name="Foster-Nyarko E."/>
            <person name="Jarju S."/>
            <person name="Secka A."/>
            <person name="Antonio M."/>
            <person name="Oren A."/>
            <person name="Chaudhuri R.R."/>
            <person name="La Ragione R."/>
            <person name="Hildebrand F."/>
            <person name="Pallen M.J."/>
        </authorList>
    </citation>
    <scope>NUCLEOTIDE SEQUENCE</scope>
    <source>
        <strain evidence="1">ChiHecec2B26-709</strain>
    </source>
</reference>
<dbReference type="PROSITE" id="PS51365">
    <property type="entry name" value="RENAL_DIPEPTIDASE_2"/>
    <property type="match status" value="1"/>
</dbReference>
<dbReference type="Proteomes" id="UP000886881">
    <property type="component" value="Unassembled WGS sequence"/>
</dbReference>
<dbReference type="EMBL" id="DVLC01000141">
    <property type="protein sequence ID" value="HIT47772.1"/>
    <property type="molecule type" value="Genomic_DNA"/>
</dbReference>
<dbReference type="GO" id="GO:0070573">
    <property type="term" value="F:metallodipeptidase activity"/>
    <property type="evidence" value="ECO:0007669"/>
    <property type="project" value="InterPro"/>
</dbReference>
<dbReference type="AlphaFoldDB" id="A0A9D1GQU9"/>
<gene>
    <name evidence="1" type="ORF">IAC35_07965</name>
</gene>
<comment type="caution">
    <text evidence="1">The sequence shown here is derived from an EMBL/GenBank/DDBJ whole genome shotgun (WGS) entry which is preliminary data.</text>
</comment>
<dbReference type="SUPFAM" id="SSF51556">
    <property type="entry name" value="Metallo-dependent hydrolases"/>
    <property type="match status" value="1"/>
</dbReference>
<reference evidence="1" key="1">
    <citation type="submission" date="2020-10" db="EMBL/GenBank/DDBJ databases">
        <authorList>
            <person name="Gilroy R."/>
        </authorList>
    </citation>
    <scope>NUCLEOTIDE SEQUENCE</scope>
    <source>
        <strain evidence="1">ChiHecec2B26-709</strain>
    </source>
</reference>
<dbReference type="InterPro" id="IPR032466">
    <property type="entry name" value="Metal_Hydrolase"/>
</dbReference>
<dbReference type="Pfam" id="PF01244">
    <property type="entry name" value="Peptidase_M19"/>
    <property type="match status" value="1"/>
</dbReference>
<evidence type="ECO:0000313" key="2">
    <source>
        <dbReference type="Proteomes" id="UP000886881"/>
    </source>
</evidence>
<sequence>MIVFDAHCDAPSQMSRLRDYRLDNPDAQVDFPKMLRGGVDASFFAAYVPASLEGEAATAHAVRLLDVLDGQMAANADIAAYARCAGGVRRNRRAGKLSILAGIENASALNGSLELLRGFYRRGVRYITLTHSADNDVADSCTGNGRWGGLSPFGRELVPAMNHIGMLIDLAHSSDAAMRDVLDLSGHPVAYTHGCCRALASHRRNISDELIRAISERGGIVCMSIYPCFLDDNFVRVLEESGLESQMSVEDEFIKDPANPEKAAAWLAVRKKLEALPRPSAARVADHIEHAVSVGGIDHVGIGTDYDGIEVTASGLEEISKFGVLFDELRRRGFSRRDISKIAGENLLNVLKIVRKRV</sequence>
<dbReference type="InterPro" id="IPR008257">
    <property type="entry name" value="Pept_M19"/>
</dbReference>
<dbReference type="Gene3D" id="3.20.20.140">
    <property type="entry name" value="Metal-dependent hydrolases"/>
    <property type="match status" value="1"/>
</dbReference>
<name>A0A9D1GQU9_9BACT</name>
<accession>A0A9D1GQU9</accession>
<dbReference type="PANTHER" id="PTHR10443:SF12">
    <property type="entry name" value="DIPEPTIDASE"/>
    <property type="match status" value="1"/>
</dbReference>
<organism evidence="1 2">
    <name type="scientific">Candidatus Cryptobacteroides merdipullorum</name>
    <dbReference type="NCBI Taxonomy" id="2840771"/>
    <lineage>
        <taxon>Bacteria</taxon>
        <taxon>Pseudomonadati</taxon>
        <taxon>Bacteroidota</taxon>
        <taxon>Bacteroidia</taxon>
        <taxon>Bacteroidales</taxon>
        <taxon>Candidatus Cryptobacteroides</taxon>
    </lineage>
</organism>
<dbReference type="CDD" id="cd01301">
    <property type="entry name" value="rDP_like"/>
    <property type="match status" value="1"/>
</dbReference>
<protein>
    <submittedName>
        <fullName evidence="1">Dipeptidase</fullName>
    </submittedName>
</protein>
<dbReference type="PANTHER" id="PTHR10443">
    <property type="entry name" value="MICROSOMAL DIPEPTIDASE"/>
    <property type="match status" value="1"/>
</dbReference>
<proteinExistence type="predicted"/>